<evidence type="ECO:0000256" key="5">
    <source>
        <dbReference type="ARBA" id="ARBA00023180"/>
    </source>
</evidence>
<keyword evidence="4" id="KW-1015">Disulfide bond</keyword>
<dbReference type="CTD" id="27283"/>
<evidence type="ECO:0000256" key="2">
    <source>
        <dbReference type="ARBA" id="ARBA00008455"/>
    </source>
</evidence>
<evidence type="ECO:0000256" key="1">
    <source>
        <dbReference type="ARBA" id="ARBA00004613"/>
    </source>
</evidence>
<dbReference type="InterPro" id="IPR013128">
    <property type="entry name" value="Peptidase_C1A"/>
</dbReference>
<evidence type="ECO:0000313" key="8">
    <source>
        <dbReference type="RefSeq" id="XP_024622110.1"/>
    </source>
</evidence>
<feature type="domain" description="Peptidase C1A papain C-terminal" evidence="6">
    <location>
        <begin position="142"/>
        <end position="374"/>
    </location>
</feature>
<dbReference type="GeneID" id="112414052"/>
<evidence type="ECO:0000256" key="4">
    <source>
        <dbReference type="ARBA" id="ARBA00023157"/>
    </source>
</evidence>
<protein>
    <submittedName>
        <fullName evidence="8">Tubulointerstitial nephritis antigen isoform X5</fullName>
    </submittedName>
</protein>
<dbReference type="InterPro" id="IPR038765">
    <property type="entry name" value="Papain-like_cys_pep_sf"/>
</dbReference>
<proteinExistence type="inferred from homology"/>
<dbReference type="RefSeq" id="XP_024622110.1">
    <property type="nucleotide sequence ID" value="XM_024766342.1"/>
</dbReference>
<dbReference type="SUPFAM" id="SSF54001">
    <property type="entry name" value="Cysteine proteinases"/>
    <property type="match status" value="1"/>
</dbReference>
<dbReference type="GO" id="GO:0008234">
    <property type="term" value="F:cysteine-type peptidase activity"/>
    <property type="evidence" value="ECO:0007669"/>
    <property type="project" value="InterPro"/>
</dbReference>
<sequence length="435" mass="49619">MWTGYKILILSYLTTEIWMERQYLSQREVHRGANFTRNHTILEGCHRDGQRYEEGSVIKENCNSCTCSGQQWKCSQHVCLVQPGLIEHVNKGDYGWTAQNYSQFWGMTLEEGFKYRLGTMPPSPLLLSMNEVAASLPETTDLPEFFIASYKWPGWTHGPLDQKNCAASWAFSTASVAADRIAIQSKGRYTANLSPQNLISCCGKNHYGCNSGSIDRAWWYLRKRGLVSHACYPLFKDQNATNNGCAMTSRSDGRGKRHATKPCPNSIEKSNRIYQCSPPYRVSSNETEIMKEIMQNGPVQAIMQVHEDFFNYKKGIYRHVTGTNEESEKYQKLHTHAVKLTGCSVTFQEGKWNKNAFILPLELGIQCHLSSVFLQFESYISSKPLLPMYVSLSIVVFSSNIHDLEKIFPTHLVIEIIFPIIQRTLEMATLMWCLP</sequence>
<dbReference type="Gene3D" id="3.90.70.10">
    <property type="entry name" value="Cysteine proteinases"/>
    <property type="match status" value="1"/>
</dbReference>
<dbReference type="AlphaFoldDB" id="A0A341D5V2"/>
<organism evidence="7 8">
    <name type="scientific">Neophocaena asiaeorientalis asiaeorientalis</name>
    <name type="common">Yangtze finless porpoise</name>
    <name type="synonym">Neophocaena phocaenoides subsp. asiaeorientalis</name>
    <dbReference type="NCBI Taxonomy" id="1706337"/>
    <lineage>
        <taxon>Eukaryota</taxon>
        <taxon>Metazoa</taxon>
        <taxon>Chordata</taxon>
        <taxon>Craniata</taxon>
        <taxon>Vertebrata</taxon>
        <taxon>Euteleostomi</taxon>
        <taxon>Mammalia</taxon>
        <taxon>Eutheria</taxon>
        <taxon>Laurasiatheria</taxon>
        <taxon>Artiodactyla</taxon>
        <taxon>Whippomorpha</taxon>
        <taxon>Cetacea</taxon>
        <taxon>Odontoceti</taxon>
        <taxon>Phocoenidae</taxon>
        <taxon>Neophocaena</taxon>
    </lineage>
</organism>
<keyword evidence="3" id="KW-0964">Secreted</keyword>
<evidence type="ECO:0000256" key="3">
    <source>
        <dbReference type="ARBA" id="ARBA00022525"/>
    </source>
</evidence>
<dbReference type="FunFam" id="3.90.70.10:FF:000037">
    <property type="entry name" value="Tubulointerstitial nephritis antigen-like 1"/>
    <property type="match status" value="1"/>
</dbReference>
<dbReference type="InterPro" id="IPR000668">
    <property type="entry name" value="Peptidase_C1A_C"/>
</dbReference>
<name>A0A341D5V2_NEOAA</name>
<dbReference type="GO" id="GO:0005576">
    <property type="term" value="C:extracellular region"/>
    <property type="evidence" value="ECO:0007669"/>
    <property type="project" value="UniProtKB-SubCell"/>
</dbReference>
<dbReference type="Pfam" id="PF00112">
    <property type="entry name" value="Peptidase_C1"/>
    <property type="match status" value="1"/>
</dbReference>
<comment type="subcellular location">
    <subcellularLocation>
        <location evidence="1">Secreted</location>
    </subcellularLocation>
</comment>
<dbReference type="GO" id="GO:0006508">
    <property type="term" value="P:proteolysis"/>
    <property type="evidence" value="ECO:0007669"/>
    <property type="project" value="InterPro"/>
</dbReference>
<dbReference type="Proteomes" id="UP000252040">
    <property type="component" value="Unplaced"/>
</dbReference>
<accession>A0A341D5V2</accession>
<keyword evidence="7" id="KW-1185">Reference proteome</keyword>
<gene>
    <name evidence="8" type="primary">TINAG</name>
</gene>
<comment type="similarity">
    <text evidence="2">Belongs to the peptidase C1 family.</text>
</comment>
<evidence type="ECO:0000259" key="6">
    <source>
        <dbReference type="SMART" id="SM00645"/>
    </source>
</evidence>
<dbReference type="SUPFAM" id="SSF57603">
    <property type="entry name" value="FnI-like domain"/>
    <property type="match status" value="1"/>
</dbReference>
<dbReference type="SMART" id="SM00645">
    <property type="entry name" value="Pept_C1"/>
    <property type="match status" value="1"/>
</dbReference>
<dbReference type="PANTHER" id="PTHR12411">
    <property type="entry name" value="CYSTEINE PROTEASE FAMILY C1-RELATED"/>
    <property type="match status" value="1"/>
</dbReference>
<reference evidence="8" key="1">
    <citation type="submission" date="2025-08" db="UniProtKB">
        <authorList>
            <consortium name="RefSeq"/>
        </authorList>
    </citation>
    <scope>IDENTIFICATION</scope>
    <source>
        <tissue evidence="8">Meat</tissue>
    </source>
</reference>
<evidence type="ECO:0000313" key="7">
    <source>
        <dbReference type="Proteomes" id="UP000252040"/>
    </source>
</evidence>
<keyword evidence="5" id="KW-0325">Glycoprotein</keyword>